<organism evidence="2 3">
    <name type="scientific">Salinivirga cyanobacteriivorans</name>
    <dbReference type="NCBI Taxonomy" id="1307839"/>
    <lineage>
        <taxon>Bacteria</taxon>
        <taxon>Pseudomonadati</taxon>
        <taxon>Bacteroidota</taxon>
        <taxon>Bacteroidia</taxon>
        <taxon>Bacteroidales</taxon>
        <taxon>Salinivirgaceae</taxon>
        <taxon>Salinivirga</taxon>
    </lineage>
</organism>
<dbReference type="SUPFAM" id="SSF55486">
    <property type="entry name" value="Metalloproteases ('zincins'), catalytic domain"/>
    <property type="match status" value="1"/>
</dbReference>
<dbReference type="RefSeq" id="WP_057952317.1">
    <property type="nucleotide sequence ID" value="NZ_CP013118.1"/>
</dbReference>
<name>A0A0S2HXL7_9BACT</name>
<evidence type="ECO:0000313" key="2">
    <source>
        <dbReference type="EMBL" id="ALO14801.1"/>
    </source>
</evidence>
<sequence length="684" mass="78317" precursor="true">MRTTILVITIFAAILSFSCQQTEKKGTDQLQSVIKQSTIEEVTNELTKAHPEVNQARIARGVEQTASLWFPENGDSETFANFCKNNFIADKEARHLAFEKLSRNFEILDGHFNKISLELLEPLHLDMGDITKVDQKFGSYSAGAHVKSDLYKNKIAFMVTLNFPQYTLAEKNKLGANWTRKEWAYARMGDRFTARVPAKMKMNYSETETAADMYIADYNIFAGQLFSEKGEKLFPEGMKLLSHWNIRDEIKSNYADKNHGLEKQRTLYRVMKRIVDQSIPETVINNDKPEWNPFTNKITLAGEPKEAKAEPNTRYQHMLNLFHAVKAMDKYYPTLDTYIKRKFSGSMEISQEETEKLFVEYMSSPVLKDVGALISKRLGRDLEPFDIWYDGFKTRSSLDQDKLNEATQQWFPNAMAMENELPNILKKLGFPNDRATYLSNKIAVDPARGSGHAWGASMKGEKAHLRTRIPESGMNYKGYNIAIHEFGHNVEQTISLYDVDYYTLNGVPNTGFTEALAFMFQSRDLEILGMATNNANKEHLKTLDKCWGLFEIMGVGLVDQRVWKWLYANPDATAADLKKAVMRISKEVWNEFYAPVFGQKDETLQGIYSHMIASPLYLSAYSFGQIIEFQLEEHIANKDFASEVQRIFQQGRLTPNQWMMEAVGEPLSVQPILNKTEKALKALN</sequence>
<feature type="signal peptide" evidence="1">
    <location>
        <begin position="1"/>
        <end position="21"/>
    </location>
</feature>
<dbReference type="PROSITE" id="PS51257">
    <property type="entry name" value="PROKAR_LIPOPROTEIN"/>
    <property type="match status" value="1"/>
</dbReference>
<dbReference type="EMBL" id="CP013118">
    <property type="protein sequence ID" value="ALO14801.1"/>
    <property type="molecule type" value="Genomic_DNA"/>
</dbReference>
<protein>
    <submittedName>
        <fullName evidence="2">Uncharacterized protein</fullName>
    </submittedName>
</protein>
<accession>A0A0S2HXL7</accession>
<dbReference type="KEGG" id="blq:L21SP5_01142"/>
<dbReference type="PATRIC" id="fig|1307839.3.peg.1227"/>
<keyword evidence="3" id="KW-1185">Reference proteome</keyword>
<proteinExistence type="predicted"/>
<keyword evidence="1" id="KW-0732">Signal</keyword>
<dbReference type="AlphaFoldDB" id="A0A0S2HXL7"/>
<dbReference type="Proteomes" id="UP000064893">
    <property type="component" value="Chromosome"/>
</dbReference>
<reference evidence="2 3" key="1">
    <citation type="submission" date="2015-11" db="EMBL/GenBank/DDBJ databases">
        <title>Description and complete genome sequence of a novel strain predominating in hypersaline microbial mats and representing a new family of the Bacteriodetes phylum.</title>
        <authorList>
            <person name="Spring S."/>
            <person name="Bunk B."/>
            <person name="Sproer C."/>
            <person name="Klenk H.-P."/>
        </authorList>
    </citation>
    <scope>NUCLEOTIDE SEQUENCE [LARGE SCALE GENOMIC DNA]</scope>
    <source>
        <strain evidence="2 3">L21-Spi-D4</strain>
    </source>
</reference>
<evidence type="ECO:0000256" key="1">
    <source>
        <dbReference type="SAM" id="SignalP"/>
    </source>
</evidence>
<dbReference type="Gene3D" id="1.10.1370.30">
    <property type="match status" value="1"/>
</dbReference>
<dbReference type="OrthoDB" id="1013043at2"/>
<dbReference type="STRING" id="1307839.L21SP5_01142"/>
<feature type="chain" id="PRO_5006599209" evidence="1">
    <location>
        <begin position="22"/>
        <end position="684"/>
    </location>
</feature>
<evidence type="ECO:0000313" key="3">
    <source>
        <dbReference type="Proteomes" id="UP000064893"/>
    </source>
</evidence>
<gene>
    <name evidence="2" type="ORF">L21SP5_01142</name>
</gene>